<gene>
    <name evidence="1" type="ORF">CSKR_101947</name>
</gene>
<evidence type="ECO:0000313" key="1">
    <source>
        <dbReference type="EMBL" id="KAG5448504.1"/>
    </source>
</evidence>
<name>A0A3R7GRD7_CLOSI</name>
<reference evidence="1 2" key="1">
    <citation type="journal article" date="2018" name="Biotechnol. Adv.">
        <title>Improved genomic resources and new bioinformatic workflow for the carcinogenic parasite Clonorchis sinensis: Biotechnological implications.</title>
        <authorList>
            <person name="Wang D."/>
            <person name="Korhonen P.K."/>
            <person name="Gasser R.B."/>
            <person name="Young N.D."/>
        </authorList>
    </citation>
    <scope>NUCLEOTIDE SEQUENCE [LARGE SCALE GENOMIC DNA]</scope>
    <source>
        <strain evidence="1">Cs-k2</strain>
    </source>
</reference>
<accession>A0A3R7GRD7</accession>
<reference evidence="1 2" key="2">
    <citation type="journal article" date="2021" name="Genomics">
        <title>High-quality reference genome for Clonorchis sinensis.</title>
        <authorList>
            <person name="Young N.D."/>
            <person name="Stroehlein A.J."/>
            <person name="Kinkar L."/>
            <person name="Wang T."/>
            <person name="Sohn W.M."/>
            <person name="Chang B.C.H."/>
            <person name="Kaur P."/>
            <person name="Weisz D."/>
            <person name="Dudchenko O."/>
            <person name="Aiden E.L."/>
            <person name="Korhonen P.K."/>
            <person name="Gasser R.B."/>
        </authorList>
    </citation>
    <scope>NUCLEOTIDE SEQUENCE [LARGE SCALE GENOMIC DNA]</scope>
    <source>
        <strain evidence="1">Cs-k2</strain>
    </source>
</reference>
<dbReference type="InParanoid" id="A0A3R7GRD7"/>
<sequence length="157" mass="17597">MFIYGWVFWLVDPVTFLKTSQFRSPNRPTLTAIQQNSPHFSLIHKCLKLANVTRALQIRALTSSVTLQSELIQFPRYVKCSTTSSASPWIVSGVFSDCMSRSMTLHFLGAKCISKNGMTLVSSPKNTCAFSSSSKMRTISSAYSVHYDRQTLTLITQ</sequence>
<dbReference type="EMBL" id="NIRI02000042">
    <property type="protein sequence ID" value="KAG5448504.1"/>
    <property type="molecule type" value="Genomic_DNA"/>
</dbReference>
<protein>
    <submittedName>
        <fullName evidence="1">Uncharacterized protein</fullName>
    </submittedName>
</protein>
<comment type="caution">
    <text evidence="1">The sequence shown here is derived from an EMBL/GenBank/DDBJ whole genome shotgun (WGS) entry which is preliminary data.</text>
</comment>
<evidence type="ECO:0000313" key="2">
    <source>
        <dbReference type="Proteomes" id="UP000286415"/>
    </source>
</evidence>
<organism evidence="1 2">
    <name type="scientific">Clonorchis sinensis</name>
    <name type="common">Chinese liver fluke</name>
    <dbReference type="NCBI Taxonomy" id="79923"/>
    <lineage>
        <taxon>Eukaryota</taxon>
        <taxon>Metazoa</taxon>
        <taxon>Spiralia</taxon>
        <taxon>Lophotrochozoa</taxon>
        <taxon>Platyhelminthes</taxon>
        <taxon>Trematoda</taxon>
        <taxon>Digenea</taxon>
        <taxon>Opisthorchiida</taxon>
        <taxon>Opisthorchiata</taxon>
        <taxon>Opisthorchiidae</taxon>
        <taxon>Clonorchis</taxon>
    </lineage>
</organism>
<proteinExistence type="predicted"/>
<keyword evidence="2" id="KW-1185">Reference proteome</keyword>
<dbReference type="Proteomes" id="UP000286415">
    <property type="component" value="Unassembled WGS sequence"/>
</dbReference>
<dbReference type="AlphaFoldDB" id="A0A3R7GRD7"/>